<dbReference type="EMBL" id="JARJLG010000051">
    <property type="protein sequence ID" value="KAJ7759793.1"/>
    <property type="molecule type" value="Genomic_DNA"/>
</dbReference>
<evidence type="ECO:0000313" key="3">
    <source>
        <dbReference type="Proteomes" id="UP001215280"/>
    </source>
</evidence>
<sequence length="451" mass="46878">MSAQGGKHPQALDTPYDVALPMEPGTFALCWKTIGGEDWYEDGCLGPNYARLARFIKGVATTGAHTTRTAFGPGASYFSVSPSGYSWQNIPSGLEEDIHNCMKIRRPTSVALGVQGSYVVLYNDGTVTFDLRGHYPMLEAMIRNVQEASRRRGVMYVALNPFIPGEFYAVYGDGSASWNFPTAWTADVTIVSREIKPIPVPIPVTATAPGGAAPGGTMVAPVAQPVPVAPGGTAPAPEVVSPTSSGGTASGIAISVGNIIHQEVAPQVTGGTVSSITSSVGHAVPPQITGGTVSSIASSVGHAIAPQLTGTVSSITSSIGHAVQAVAAEVAPAPPPAYTSQTQVSPATPTSPPQQSPPPPPPAATPPAAHKINWQEGLSMGLKAVEGIDKIIHVFEDQNQQGSNQPAQQGQQQDQNVFNLSNMQAGLFEQVLVQEAVYDMGNVNTTWQGNQ</sequence>
<organism evidence="2 3">
    <name type="scientific">Mycena maculata</name>
    <dbReference type="NCBI Taxonomy" id="230809"/>
    <lineage>
        <taxon>Eukaryota</taxon>
        <taxon>Fungi</taxon>
        <taxon>Dikarya</taxon>
        <taxon>Basidiomycota</taxon>
        <taxon>Agaricomycotina</taxon>
        <taxon>Agaricomycetes</taxon>
        <taxon>Agaricomycetidae</taxon>
        <taxon>Agaricales</taxon>
        <taxon>Marasmiineae</taxon>
        <taxon>Mycenaceae</taxon>
        <taxon>Mycena</taxon>
    </lineage>
</organism>
<protein>
    <submittedName>
        <fullName evidence="2">Uncharacterized protein</fullName>
    </submittedName>
</protein>
<proteinExistence type="predicted"/>
<feature type="compositionally biased region" description="Low complexity" evidence="1">
    <location>
        <begin position="339"/>
        <end position="348"/>
    </location>
</feature>
<dbReference type="Proteomes" id="UP001215280">
    <property type="component" value="Unassembled WGS sequence"/>
</dbReference>
<keyword evidence="3" id="KW-1185">Reference proteome</keyword>
<gene>
    <name evidence="2" type="ORF">DFH07DRAFT_1023393</name>
</gene>
<evidence type="ECO:0000313" key="2">
    <source>
        <dbReference type="EMBL" id="KAJ7759793.1"/>
    </source>
</evidence>
<name>A0AAD7NGX4_9AGAR</name>
<evidence type="ECO:0000256" key="1">
    <source>
        <dbReference type="SAM" id="MobiDB-lite"/>
    </source>
</evidence>
<dbReference type="AlphaFoldDB" id="A0AAD7NGX4"/>
<feature type="region of interest" description="Disordered" evidence="1">
    <location>
        <begin position="333"/>
        <end position="369"/>
    </location>
</feature>
<comment type="caution">
    <text evidence="2">The sequence shown here is derived from an EMBL/GenBank/DDBJ whole genome shotgun (WGS) entry which is preliminary data.</text>
</comment>
<feature type="compositionally biased region" description="Pro residues" evidence="1">
    <location>
        <begin position="349"/>
        <end position="365"/>
    </location>
</feature>
<accession>A0AAD7NGX4</accession>
<reference evidence="2" key="1">
    <citation type="submission" date="2023-03" db="EMBL/GenBank/DDBJ databases">
        <title>Massive genome expansion in bonnet fungi (Mycena s.s.) driven by repeated elements and novel gene families across ecological guilds.</title>
        <authorList>
            <consortium name="Lawrence Berkeley National Laboratory"/>
            <person name="Harder C.B."/>
            <person name="Miyauchi S."/>
            <person name="Viragh M."/>
            <person name="Kuo A."/>
            <person name="Thoen E."/>
            <person name="Andreopoulos B."/>
            <person name="Lu D."/>
            <person name="Skrede I."/>
            <person name="Drula E."/>
            <person name="Henrissat B."/>
            <person name="Morin E."/>
            <person name="Kohler A."/>
            <person name="Barry K."/>
            <person name="LaButti K."/>
            <person name="Morin E."/>
            <person name="Salamov A."/>
            <person name="Lipzen A."/>
            <person name="Mereny Z."/>
            <person name="Hegedus B."/>
            <person name="Baldrian P."/>
            <person name="Stursova M."/>
            <person name="Weitz H."/>
            <person name="Taylor A."/>
            <person name="Grigoriev I.V."/>
            <person name="Nagy L.G."/>
            <person name="Martin F."/>
            <person name="Kauserud H."/>
        </authorList>
    </citation>
    <scope>NUCLEOTIDE SEQUENCE</scope>
    <source>
        <strain evidence="2">CBHHK188m</strain>
    </source>
</reference>